<proteinExistence type="predicted"/>
<keyword evidence="3" id="KW-1185">Reference proteome</keyword>
<dbReference type="AlphaFoldDB" id="A0A8J8NIT5"/>
<evidence type="ECO:0000313" key="2">
    <source>
        <dbReference type="EMBL" id="TNV75055.1"/>
    </source>
</evidence>
<dbReference type="SUPFAM" id="SSF81442">
    <property type="entry name" value="Cytochrome c oxidase subunit I-like"/>
    <property type="match status" value="1"/>
</dbReference>
<dbReference type="Proteomes" id="UP000785679">
    <property type="component" value="Unassembled WGS sequence"/>
</dbReference>
<accession>A0A8J8NIT5</accession>
<feature type="transmembrane region" description="Helical" evidence="1">
    <location>
        <begin position="112"/>
        <end position="144"/>
    </location>
</feature>
<comment type="caution">
    <text evidence="2">The sequence shown here is derived from an EMBL/GenBank/DDBJ whole genome shotgun (WGS) entry which is preliminary data.</text>
</comment>
<sequence>MIVALVQNSDVDCQENLKVYLIVQGINNLVNFLFCLYITFHYGYYGKFKVEGQKTFWEQTVDLILYDWFVCLYIFALIFFVIWLIISFSALNNEVFLQFNQPDTSPCRVNHNGFLITALTINLICMIVYLVVGFIIFIITVILYSCEDGSCSCGGLVNN</sequence>
<name>A0A8J8NIT5_HALGN</name>
<feature type="transmembrane region" description="Helical" evidence="1">
    <location>
        <begin position="26"/>
        <end position="45"/>
    </location>
</feature>
<keyword evidence="1" id="KW-1133">Transmembrane helix</keyword>
<keyword evidence="1" id="KW-0812">Transmembrane</keyword>
<dbReference type="InterPro" id="IPR036927">
    <property type="entry name" value="Cyt_c_oxase-like_su1_sf"/>
</dbReference>
<keyword evidence="1" id="KW-0472">Membrane</keyword>
<organism evidence="2 3">
    <name type="scientific">Halteria grandinella</name>
    <dbReference type="NCBI Taxonomy" id="5974"/>
    <lineage>
        <taxon>Eukaryota</taxon>
        <taxon>Sar</taxon>
        <taxon>Alveolata</taxon>
        <taxon>Ciliophora</taxon>
        <taxon>Intramacronucleata</taxon>
        <taxon>Spirotrichea</taxon>
        <taxon>Stichotrichia</taxon>
        <taxon>Sporadotrichida</taxon>
        <taxon>Halteriidae</taxon>
        <taxon>Halteria</taxon>
    </lineage>
</organism>
<dbReference type="EMBL" id="RRYP01016511">
    <property type="protein sequence ID" value="TNV75055.1"/>
    <property type="molecule type" value="Genomic_DNA"/>
</dbReference>
<evidence type="ECO:0000313" key="3">
    <source>
        <dbReference type="Proteomes" id="UP000785679"/>
    </source>
</evidence>
<feature type="transmembrane region" description="Helical" evidence="1">
    <location>
        <begin position="65"/>
        <end position="91"/>
    </location>
</feature>
<dbReference type="OrthoDB" id="309526at2759"/>
<reference evidence="2" key="1">
    <citation type="submission" date="2019-06" db="EMBL/GenBank/DDBJ databases">
        <authorList>
            <person name="Zheng W."/>
        </authorList>
    </citation>
    <scope>NUCLEOTIDE SEQUENCE</scope>
    <source>
        <strain evidence="2">QDHG01</strain>
    </source>
</reference>
<evidence type="ECO:0000256" key="1">
    <source>
        <dbReference type="SAM" id="Phobius"/>
    </source>
</evidence>
<gene>
    <name evidence="2" type="ORF">FGO68_gene1707</name>
</gene>
<protein>
    <submittedName>
        <fullName evidence="2">Uncharacterized protein</fullName>
    </submittedName>
</protein>